<organism evidence="1 2">
    <name type="scientific">Salipiger mucosus DSM 16094</name>
    <dbReference type="NCBI Taxonomy" id="1123237"/>
    <lineage>
        <taxon>Bacteria</taxon>
        <taxon>Pseudomonadati</taxon>
        <taxon>Pseudomonadota</taxon>
        <taxon>Alphaproteobacteria</taxon>
        <taxon>Rhodobacterales</taxon>
        <taxon>Roseobacteraceae</taxon>
        <taxon>Salipiger</taxon>
    </lineage>
</organism>
<sequence length="45" mass="4669">MVGAGYGAVEIVETDGTSHMSVLLDMDAITHIEKHELAAHPAPGP</sequence>
<dbReference type="AlphaFoldDB" id="S9QVE3"/>
<accession>S9QVE3</accession>
<dbReference type="HOGENOM" id="CLU_3205068_0_0_5"/>
<evidence type="ECO:0000313" key="1">
    <source>
        <dbReference type="EMBL" id="EPX83563.1"/>
    </source>
</evidence>
<evidence type="ECO:0000313" key="2">
    <source>
        <dbReference type="Proteomes" id="UP000015347"/>
    </source>
</evidence>
<comment type="caution">
    <text evidence="1">The sequence shown here is derived from an EMBL/GenBank/DDBJ whole genome shotgun (WGS) entry which is preliminary data.</text>
</comment>
<keyword evidence="2" id="KW-1185">Reference proteome</keyword>
<reference evidence="2" key="1">
    <citation type="journal article" date="2014" name="Stand. Genomic Sci.">
        <title>Genome sequence of the exopolysaccharide-producing Salipiger mucosus type strain (DSM 16094(T)), a moderately halophilic member of the Roseobacter clade.</title>
        <authorList>
            <person name="Riedel T."/>
            <person name="Spring S."/>
            <person name="Fiebig A."/>
            <person name="Petersen J."/>
            <person name="Kyrpides N.C."/>
            <person name="Goker M."/>
            <person name="Klenk H.P."/>
        </authorList>
    </citation>
    <scope>NUCLEOTIDE SEQUENCE [LARGE SCALE GENOMIC DNA]</scope>
    <source>
        <strain evidence="2">DSM 16094</strain>
    </source>
</reference>
<name>S9QVE3_9RHOB</name>
<dbReference type="RefSeq" id="WP_021120115.1">
    <property type="nucleotide sequence ID" value="NZ_KE557274.1"/>
</dbReference>
<protein>
    <submittedName>
        <fullName evidence="1">Uncharacterized protein</fullName>
    </submittedName>
</protein>
<gene>
    <name evidence="1" type="ORF">Salmuc_02171</name>
</gene>
<dbReference type="EMBL" id="APVH01000015">
    <property type="protein sequence ID" value="EPX83563.1"/>
    <property type="molecule type" value="Genomic_DNA"/>
</dbReference>
<proteinExistence type="predicted"/>
<dbReference type="Proteomes" id="UP000015347">
    <property type="component" value="Unassembled WGS sequence"/>
</dbReference>